<dbReference type="SUPFAM" id="SSF53850">
    <property type="entry name" value="Periplasmic binding protein-like II"/>
    <property type="match status" value="1"/>
</dbReference>
<dbReference type="Pfam" id="PF12793">
    <property type="entry name" value="SgrR_N"/>
    <property type="match status" value="1"/>
</dbReference>
<keyword evidence="1" id="KW-0238">DNA-binding</keyword>
<organism evidence="4 5">
    <name type="scientific">Vibrio parahaemolyticus</name>
    <dbReference type="NCBI Taxonomy" id="670"/>
    <lineage>
        <taxon>Bacteria</taxon>
        <taxon>Pseudomonadati</taxon>
        <taxon>Pseudomonadota</taxon>
        <taxon>Gammaproteobacteria</taxon>
        <taxon>Vibrionales</taxon>
        <taxon>Vibrionaceae</taxon>
        <taxon>Vibrio</taxon>
    </lineage>
</organism>
<dbReference type="GO" id="GO:0015833">
    <property type="term" value="P:peptide transport"/>
    <property type="evidence" value="ECO:0007669"/>
    <property type="project" value="TreeGrafter"/>
</dbReference>
<dbReference type="OrthoDB" id="5898773at2"/>
<reference evidence="4 5" key="1">
    <citation type="journal article" date="2017" name="Appl. Environ. Microbiol.">
        <title>Parallel evolution of two clades of a major Atlantic endemic Vibrio parahaemolyticus pathogen lineage by independent acquisition of related pathogenicity islands.</title>
        <authorList>
            <person name="Xu F."/>
            <person name="Gonzalez-Escalona N."/>
            <person name="Drees K.P."/>
            <person name="Sebra R.P."/>
            <person name="Cooper V.S."/>
            <person name="Jones S.H."/>
            <person name="Whistler C.A."/>
        </authorList>
    </citation>
    <scope>NUCLEOTIDE SEQUENCE [LARGE SCALE GENOMIC DNA]</scope>
    <source>
        <strain evidence="4 5">MAVP-3</strain>
    </source>
</reference>
<dbReference type="Proteomes" id="UP000214596">
    <property type="component" value="Unassembled WGS sequence"/>
</dbReference>
<gene>
    <name evidence="4" type="ORF">CA163_02285</name>
</gene>
<dbReference type="OMA" id="CTHRNAL"/>
<evidence type="ECO:0000259" key="3">
    <source>
        <dbReference type="Pfam" id="PF12793"/>
    </source>
</evidence>
<dbReference type="PANTHER" id="PTHR30290">
    <property type="entry name" value="PERIPLASMIC BINDING COMPONENT OF ABC TRANSPORTER"/>
    <property type="match status" value="1"/>
</dbReference>
<evidence type="ECO:0000313" key="5">
    <source>
        <dbReference type="Proteomes" id="UP000214596"/>
    </source>
</evidence>
<dbReference type="GO" id="GO:0003677">
    <property type="term" value="F:DNA binding"/>
    <property type="evidence" value="ECO:0007669"/>
    <property type="project" value="UniProtKB-KW"/>
</dbReference>
<proteinExistence type="predicted"/>
<dbReference type="InterPro" id="IPR000914">
    <property type="entry name" value="SBP_5_dom"/>
</dbReference>
<dbReference type="GO" id="GO:1904680">
    <property type="term" value="F:peptide transmembrane transporter activity"/>
    <property type="evidence" value="ECO:0007669"/>
    <property type="project" value="TreeGrafter"/>
</dbReference>
<evidence type="ECO:0000256" key="1">
    <source>
        <dbReference type="ARBA" id="ARBA00023125"/>
    </source>
</evidence>
<dbReference type="Pfam" id="PF00496">
    <property type="entry name" value="SBP_bac_5"/>
    <property type="match status" value="1"/>
</dbReference>
<evidence type="ECO:0000259" key="2">
    <source>
        <dbReference type="Pfam" id="PF00496"/>
    </source>
</evidence>
<dbReference type="InterPro" id="IPR039424">
    <property type="entry name" value="SBP_5"/>
</dbReference>
<feature type="domain" description="Transcriptional regulator SgrR N-terminal HTH" evidence="3">
    <location>
        <begin position="36"/>
        <end position="132"/>
    </location>
</feature>
<protein>
    <submittedName>
        <fullName evidence="4">Transporter</fullName>
    </submittedName>
</protein>
<name>A0A227JHC5_VIBPH</name>
<evidence type="ECO:0000313" key="4">
    <source>
        <dbReference type="EMBL" id="OXE34442.1"/>
    </source>
</evidence>
<comment type="caution">
    <text evidence="4">The sequence shown here is derived from an EMBL/GenBank/DDBJ whole genome shotgun (WGS) entry which is preliminary data.</text>
</comment>
<dbReference type="AlphaFoldDB" id="A0A227JHC5"/>
<dbReference type="EMBL" id="NIXT01000060">
    <property type="protein sequence ID" value="OXE34442.1"/>
    <property type="molecule type" value="Genomic_DNA"/>
</dbReference>
<sequence>MTQEVWSLSFLCYFWFLEKRSGSTVNDVNLRYLDFLLKHFEPHKHHLVTLSELESVICTSRRNVSIVMKKLAAYGWVDWQPAIGRSNPSRLSITITLQQAMTEFLVEELARGRMNSITKLIDWFGQTAVRSLTIASEKVNELNESKNAILISSYPWVSNIDPAETFRHTELHVVKSVYDGLLTQNSNGGIEPALAHEWKMEENVMTLWLRPGIFRHDGELLSIDDVVWSLERLKQIKGPVYELWQCIETVTAETPNCLKIVLKRANQFFPYMLATPHASILCRDTASFGSGYSYHIGTGPFRISSWNKESITLQAHKEYFSARALLDQITLSHGDVQNLNMLSFNQVSDHVEIEKISALSYLTYRERRDSQLTKQEWQQLANYINQQKRHHEPQSAVDSIQLSPLEPSCSAETAPTLQGKVVLAEPIWTIPNLMRHSEWLHEVIRSTGLELEVIKVEDISFPESVSHLADLLFIEEVMEAPFEYGVFEWLSVATGLRFSFEQNQMERHREQLQEAIAYEQPISHLLGIEEALRAQYVYLPLFIGYEEVTKTQQVRGVQVKNTGYSDLHRLWLAHSS</sequence>
<feature type="domain" description="Solute-binding protein family 5" evidence="2">
    <location>
        <begin position="190"/>
        <end position="334"/>
    </location>
</feature>
<accession>A0A227JHC5</accession>
<dbReference type="Gene3D" id="3.40.190.10">
    <property type="entry name" value="Periplasmic binding protein-like II"/>
    <property type="match status" value="1"/>
</dbReference>
<dbReference type="STRING" id="670.ACZ92_04240"/>
<dbReference type="PANTHER" id="PTHR30290:SF72">
    <property type="entry name" value="HTH-TYPE TRANSCRIPTIONAL REGULATOR SGRR"/>
    <property type="match status" value="1"/>
</dbReference>
<dbReference type="InterPro" id="IPR025370">
    <property type="entry name" value="SgrR_HTH_N"/>
</dbReference>